<evidence type="ECO:0000259" key="3">
    <source>
        <dbReference type="Pfam" id="PF01968"/>
    </source>
</evidence>
<dbReference type="InterPro" id="IPR008040">
    <property type="entry name" value="Hydant_A_N"/>
</dbReference>
<evidence type="ECO:0008006" key="9">
    <source>
        <dbReference type="Google" id="ProtNLM"/>
    </source>
</evidence>
<keyword evidence="8" id="KW-1185">Reference proteome</keyword>
<dbReference type="InterPro" id="IPR049517">
    <property type="entry name" value="ACX-like_C"/>
</dbReference>
<dbReference type="Pfam" id="PF05378">
    <property type="entry name" value="Hydant_A_N"/>
    <property type="match status" value="1"/>
</dbReference>
<dbReference type="PANTHER" id="PTHR11365">
    <property type="entry name" value="5-OXOPROLINASE RELATED"/>
    <property type="match status" value="1"/>
</dbReference>
<dbReference type="Pfam" id="PF02538">
    <property type="entry name" value="Hydantoinase_B"/>
    <property type="match status" value="2"/>
</dbReference>
<evidence type="ECO:0000313" key="7">
    <source>
        <dbReference type="EMBL" id="KAF2708098.1"/>
    </source>
</evidence>
<dbReference type="PANTHER" id="PTHR11365:SF23">
    <property type="entry name" value="HYPOTHETICAL 5-OXOPROLINASE (EUROFUNG)-RELATED"/>
    <property type="match status" value="1"/>
</dbReference>
<dbReference type="GO" id="GO:0006749">
    <property type="term" value="P:glutathione metabolic process"/>
    <property type="evidence" value="ECO:0007669"/>
    <property type="project" value="TreeGrafter"/>
</dbReference>
<sequence>MTPGYRLGVDVGGTFTDVCVITPDGQMVRAKTLTDTSNQSIGVNEGVRKARAILKDKYNWEGKFEYIHHGTTTGTNAILEGKGAKTGLIVTAGHKDILTVRRSQIPGGLGAWINFVQPPPIVPLERTVEAVERVTINGEVFKGLDEKAFIESLADLKRQKPEAISVSLLNSFSNAAHENRIREILHEEFPGIEVVTSVDVLPEIQEYERTVTTTANAIVKPVVKRYMQNLQKMLKDDTDTIRILKSDGDLTSVDIAGELPVHILMSGPAGGVKAVSHLVAKNTPYKNLITLDMGGTSTDCALLSGSEVIIRRITEIGPLSVKAPSVDVRTVGAGGGSIAMYNDFTKQLRVGPESSGANPGPAAYGKGGTQATVTDANLTLGYLPSKLLGGAFQLDVEAAAAAVDSIAKQMGMETTAAAEGIIALVNEAMHGALRLVSVEQGFDPREFALVAFGGAGPLHANSLGKLLGSWPVIVPPSPGILCAQGDATTKMSHEQSCTYIKLFSEITTEDLAKSLGQLKDTCMKVMKKALGKEDAPLKIGYQSDMRYKGQAMTLTVDFSEDDLKDTDGLLKTLRRKFGVLHEQQFGFSHEDAELESMRMRAKVIDASEEVAISSIEKSETSTPPEEAVVMKQNITYEGKKVEATFWDRSKLMKAGYKIEGPAVITEMDSNTLILPGYVGEIDSMGNILISPAEKAVEHKKTHTKESAEQLIKEQPLISTLISSALGSIRQEMDTLMLRCAMSPAIREQQDEFNVITNTRGQMLVGQFGSFITQFLNGWKGTVEEGDVFVTNDVYQIDGAVSHLNDVIVLLPIHHEHKLIGWAANFGHLTDVQGKDGLQIPIALTDVFFRNSRQPQWFQTASARVCELVDRYGVELYEAATDDLLAQNRIAIKKIIDEKIGTEKSSFTDFIDDDGNGIGPYAISCTMQKEGGKLVFDWDGTSPQSNTSMNFYLSITMFKMFIGYYLLAVYDPHCVVNDGFHDLVEIRIPTALSCRTHLLGRVMDVMQALFGQRNPAYRCAAGFSDSPHLFYSGFKPDGEFFLLYQIGFGGVPARPIGDGPDCHCLFPAIKSIPTENIELYFPLILEANEALADSGGAGYFRGGNAQRTLYRFLSEGEVSIHDDRWLIKPWGVNGGSPGSRSKKALYINNSYGTDKEKENKILLQSKQDHVHVLPGDVLEWITWGGGGLGDPLTRPPHIVATEVHRKLVTVSGAAKNYGVVVRPSDFSVNEGATTELRQKMRDDRKGTGYSEELSYDRGGKMSELMARAEEETGLPAPKPQWVKDPYGPHVGLPYKKEKRTCILATDNPPLQPRGLEHGKGRPRQPPVPVIRRLPLVVGHHGIHPLEPQPGGLGTPLVHGLLQLVHVELDYGLRVRNHPRFDPDDGGLCCVSVSVSVPVSVSVSPAGARRARWRDIGRVQDDDVQPIKIPLGHMHIHIIHIRSQADEPTTTPLFLQVRLYDAEHARQFLLGARIVQEPAREDDVEGSPVQVQVQVQRLAAVGYGEVEIWVGRLGSRDHGRRYVEPGYGSRLRERVQEVRVAAGAAGEVWGWGEVS</sequence>
<feature type="domain" description="Hydantoinase B/oxoprolinase" evidence="4">
    <location>
        <begin position="858"/>
        <end position="1190"/>
    </location>
</feature>
<dbReference type="Proteomes" id="UP000799428">
    <property type="component" value="Unassembled WGS sequence"/>
</dbReference>
<feature type="domain" description="Hydantoinase B/oxoprolinase" evidence="4">
    <location>
        <begin position="718"/>
        <end position="846"/>
    </location>
</feature>
<reference evidence="7" key="1">
    <citation type="journal article" date="2020" name="Stud. Mycol.">
        <title>101 Dothideomycetes genomes: a test case for predicting lifestyles and emergence of pathogens.</title>
        <authorList>
            <person name="Haridas S."/>
            <person name="Albert R."/>
            <person name="Binder M."/>
            <person name="Bloem J."/>
            <person name="Labutti K."/>
            <person name="Salamov A."/>
            <person name="Andreopoulos B."/>
            <person name="Baker S."/>
            <person name="Barry K."/>
            <person name="Bills G."/>
            <person name="Bluhm B."/>
            <person name="Cannon C."/>
            <person name="Castanera R."/>
            <person name="Culley D."/>
            <person name="Daum C."/>
            <person name="Ezra D."/>
            <person name="Gonzalez J."/>
            <person name="Henrissat B."/>
            <person name="Kuo A."/>
            <person name="Liang C."/>
            <person name="Lipzen A."/>
            <person name="Lutzoni F."/>
            <person name="Magnuson J."/>
            <person name="Mondo S."/>
            <person name="Nolan M."/>
            <person name="Ohm R."/>
            <person name="Pangilinan J."/>
            <person name="Park H.-J."/>
            <person name="Ramirez L."/>
            <person name="Alfaro M."/>
            <person name="Sun H."/>
            <person name="Tritt A."/>
            <person name="Yoshinaga Y."/>
            <person name="Zwiers L.-H."/>
            <person name="Turgeon B."/>
            <person name="Goodwin S."/>
            <person name="Spatafora J."/>
            <person name="Crous P."/>
            <person name="Grigoriev I."/>
        </authorList>
    </citation>
    <scope>NUCLEOTIDE SEQUENCE</scope>
    <source>
        <strain evidence="7">CBS 279.74</strain>
    </source>
</reference>
<dbReference type="SUPFAM" id="SSF53067">
    <property type="entry name" value="Actin-like ATPase domain"/>
    <property type="match status" value="1"/>
</dbReference>
<dbReference type="InterPro" id="IPR003692">
    <property type="entry name" value="Hydantoinase_B"/>
</dbReference>
<protein>
    <recommendedName>
        <fullName evidence="9">Hydantoinase/oxoprolinase</fullName>
    </recommendedName>
</protein>
<dbReference type="InterPro" id="IPR045079">
    <property type="entry name" value="Oxoprolinase-like"/>
</dbReference>
<name>A0A6G1K5L7_9PLEO</name>
<dbReference type="GO" id="GO:0005829">
    <property type="term" value="C:cytosol"/>
    <property type="evidence" value="ECO:0007669"/>
    <property type="project" value="TreeGrafter"/>
</dbReference>
<organism evidence="7 8">
    <name type="scientific">Pleomassaria siparia CBS 279.74</name>
    <dbReference type="NCBI Taxonomy" id="1314801"/>
    <lineage>
        <taxon>Eukaryota</taxon>
        <taxon>Fungi</taxon>
        <taxon>Dikarya</taxon>
        <taxon>Ascomycota</taxon>
        <taxon>Pezizomycotina</taxon>
        <taxon>Dothideomycetes</taxon>
        <taxon>Pleosporomycetidae</taxon>
        <taxon>Pleosporales</taxon>
        <taxon>Pleomassariaceae</taxon>
        <taxon>Pleomassaria</taxon>
    </lineage>
</organism>
<feature type="domain" description="Hydantoinase/oxoprolinase N-terminal" evidence="5">
    <location>
        <begin position="6"/>
        <end position="188"/>
    </location>
</feature>
<dbReference type="GO" id="GO:0017168">
    <property type="term" value="F:5-oxoprolinase (ATP-hydrolyzing) activity"/>
    <property type="evidence" value="ECO:0007669"/>
    <property type="project" value="TreeGrafter"/>
</dbReference>
<evidence type="ECO:0000259" key="4">
    <source>
        <dbReference type="Pfam" id="PF02538"/>
    </source>
</evidence>
<comment type="similarity">
    <text evidence="1">Belongs to the oxoprolinase family.</text>
</comment>
<feature type="domain" description="Hydantoinase A/oxoprolinase" evidence="3">
    <location>
        <begin position="209"/>
        <end position="494"/>
    </location>
</feature>
<dbReference type="Pfam" id="PF19278">
    <property type="entry name" value="Hydant_A_C"/>
    <property type="match status" value="1"/>
</dbReference>
<evidence type="ECO:0000259" key="6">
    <source>
        <dbReference type="Pfam" id="PF19278"/>
    </source>
</evidence>
<dbReference type="InterPro" id="IPR043129">
    <property type="entry name" value="ATPase_NBD"/>
</dbReference>
<evidence type="ECO:0000256" key="2">
    <source>
        <dbReference type="SAM" id="MobiDB-lite"/>
    </source>
</evidence>
<feature type="domain" description="Acetophenone carboxylase-like C-terminal" evidence="6">
    <location>
        <begin position="510"/>
        <end position="675"/>
    </location>
</feature>
<evidence type="ECO:0000256" key="1">
    <source>
        <dbReference type="ARBA" id="ARBA00010403"/>
    </source>
</evidence>
<accession>A0A6G1K5L7</accession>
<gene>
    <name evidence="7" type="ORF">K504DRAFT_477571</name>
</gene>
<evidence type="ECO:0000259" key="5">
    <source>
        <dbReference type="Pfam" id="PF05378"/>
    </source>
</evidence>
<evidence type="ECO:0000313" key="8">
    <source>
        <dbReference type="Proteomes" id="UP000799428"/>
    </source>
</evidence>
<feature type="region of interest" description="Disordered" evidence="2">
    <location>
        <begin position="1304"/>
        <end position="1326"/>
    </location>
</feature>
<dbReference type="Pfam" id="PF01968">
    <property type="entry name" value="Hydantoinase_A"/>
    <property type="match status" value="1"/>
</dbReference>
<proteinExistence type="inferred from homology"/>
<dbReference type="OrthoDB" id="5404895at2759"/>
<dbReference type="EMBL" id="MU005772">
    <property type="protein sequence ID" value="KAF2708098.1"/>
    <property type="molecule type" value="Genomic_DNA"/>
</dbReference>
<dbReference type="InterPro" id="IPR002821">
    <property type="entry name" value="Hydantoinase_A"/>
</dbReference>